<feature type="region of interest" description="Disordered" evidence="1">
    <location>
        <begin position="41"/>
        <end position="74"/>
    </location>
</feature>
<comment type="caution">
    <text evidence="2">The sequence shown here is derived from an EMBL/GenBank/DDBJ whole genome shotgun (WGS) entry which is preliminary data.</text>
</comment>
<dbReference type="AlphaFoldDB" id="A0A918PCH1"/>
<proteinExistence type="predicted"/>
<sequence>MSIKGRFRETGSAFFVTSPLVIPAHAGTHLLAFQLGSRVRGKDEEGGSLASRHTSAPSRLRVTPDDQPAPPISLSANAAAMPVAIAGEWWGDGA</sequence>
<evidence type="ECO:0000313" key="2">
    <source>
        <dbReference type="EMBL" id="GGY98416.1"/>
    </source>
</evidence>
<accession>A0A918PCH1</accession>
<organism evidence="2 3">
    <name type="scientific">Novosphingobium colocasiae</name>
    <dbReference type="NCBI Taxonomy" id="1256513"/>
    <lineage>
        <taxon>Bacteria</taxon>
        <taxon>Pseudomonadati</taxon>
        <taxon>Pseudomonadota</taxon>
        <taxon>Alphaproteobacteria</taxon>
        <taxon>Sphingomonadales</taxon>
        <taxon>Sphingomonadaceae</taxon>
        <taxon>Novosphingobium</taxon>
    </lineage>
</organism>
<evidence type="ECO:0000313" key="3">
    <source>
        <dbReference type="Proteomes" id="UP000648075"/>
    </source>
</evidence>
<dbReference type="EMBL" id="BMZA01000002">
    <property type="protein sequence ID" value="GGY98416.1"/>
    <property type="molecule type" value="Genomic_DNA"/>
</dbReference>
<name>A0A918PCH1_9SPHN</name>
<reference evidence="2" key="1">
    <citation type="journal article" date="2014" name="Int. J. Syst. Evol. Microbiol.">
        <title>Complete genome sequence of Corynebacterium casei LMG S-19264T (=DSM 44701T), isolated from a smear-ripened cheese.</title>
        <authorList>
            <consortium name="US DOE Joint Genome Institute (JGI-PGF)"/>
            <person name="Walter F."/>
            <person name="Albersmeier A."/>
            <person name="Kalinowski J."/>
            <person name="Ruckert C."/>
        </authorList>
    </citation>
    <scope>NUCLEOTIDE SEQUENCE</scope>
    <source>
        <strain evidence="2">KCTC 32255</strain>
    </source>
</reference>
<dbReference type="Proteomes" id="UP000648075">
    <property type="component" value="Unassembled WGS sequence"/>
</dbReference>
<gene>
    <name evidence="2" type="ORF">GCM10011614_11940</name>
</gene>
<reference evidence="2" key="2">
    <citation type="submission" date="2020-09" db="EMBL/GenBank/DDBJ databases">
        <authorList>
            <person name="Sun Q."/>
            <person name="Kim S."/>
        </authorList>
    </citation>
    <scope>NUCLEOTIDE SEQUENCE</scope>
    <source>
        <strain evidence="2">KCTC 32255</strain>
    </source>
</reference>
<evidence type="ECO:0000256" key="1">
    <source>
        <dbReference type="SAM" id="MobiDB-lite"/>
    </source>
</evidence>
<keyword evidence="3" id="KW-1185">Reference proteome</keyword>
<protein>
    <submittedName>
        <fullName evidence="2">Uncharacterized protein</fullName>
    </submittedName>
</protein>